<protein>
    <submittedName>
        <fullName evidence="1">Uncharacterized protein</fullName>
    </submittedName>
</protein>
<accession>A0A1Y5TM94</accession>
<dbReference type="Proteomes" id="UP000193827">
    <property type="component" value="Unassembled WGS sequence"/>
</dbReference>
<dbReference type="AlphaFoldDB" id="A0A1Y5TM94"/>
<keyword evidence="2" id="KW-1185">Reference proteome</keyword>
<proteinExistence type="predicted"/>
<dbReference type="EMBL" id="FWFL01000014">
    <property type="protein sequence ID" value="SLN67386.1"/>
    <property type="molecule type" value="Genomic_DNA"/>
</dbReference>
<gene>
    <name evidence="1" type="ORF">PEL8287_03723</name>
</gene>
<evidence type="ECO:0000313" key="2">
    <source>
        <dbReference type="Proteomes" id="UP000193827"/>
    </source>
</evidence>
<evidence type="ECO:0000313" key="1">
    <source>
        <dbReference type="EMBL" id="SLN67386.1"/>
    </source>
</evidence>
<sequence>MDHANTGGLSDRQNALTEMQAKLADQDMAPLSTAVLGGQKCTALSLLIRDAYGGIATMGFVGMLQNRFSPLADFGWIGVMPPTRRSVARD</sequence>
<name>A0A1Y5TM94_9RHOB</name>
<dbReference type="RefSeq" id="WP_085893922.1">
    <property type="nucleotide sequence ID" value="NZ_FWFL01000014.1"/>
</dbReference>
<dbReference type="OrthoDB" id="8100468at2"/>
<organism evidence="1 2">
    <name type="scientific">Roseovarius litorisediminis</name>
    <dbReference type="NCBI Taxonomy" id="1312363"/>
    <lineage>
        <taxon>Bacteria</taxon>
        <taxon>Pseudomonadati</taxon>
        <taxon>Pseudomonadota</taxon>
        <taxon>Alphaproteobacteria</taxon>
        <taxon>Rhodobacterales</taxon>
        <taxon>Roseobacteraceae</taxon>
        <taxon>Roseovarius</taxon>
    </lineage>
</organism>
<reference evidence="1 2" key="1">
    <citation type="submission" date="2017-03" db="EMBL/GenBank/DDBJ databases">
        <authorList>
            <person name="Afonso C.L."/>
            <person name="Miller P.J."/>
            <person name="Scott M.A."/>
            <person name="Spackman E."/>
            <person name="Goraichik I."/>
            <person name="Dimitrov K.M."/>
            <person name="Suarez D.L."/>
            <person name="Swayne D.E."/>
        </authorList>
    </citation>
    <scope>NUCLEOTIDE SEQUENCE [LARGE SCALE GENOMIC DNA]</scope>
    <source>
        <strain evidence="1 2">CECT 8287</strain>
    </source>
</reference>